<dbReference type="Proteomes" id="UP000006073">
    <property type="component" value="Unassembled WGS sequence"/>
</dbReference>
<dbReference type="AlphaFoldDB" id="S2DBM9"/>
<sequence>MQILHAHQPFFQLLVSNSMKIVQFAPYHEIYLTHNYQK</sequence>
<protein>
    <submittedName>
        <fullName evidence="1">Uncharacterized protein</fullName>
    </submittedName>
</protein>
<comment type="caution">
    <text evidence="1">The sequence shown here is derived from an EMBL/GenBank/DDBJ whole genome shotgun (WGS) entry which is preliminary data.</text>
</comment>
<organism evidence="1 2">
    <name type="scientific">Indibacter alkaliphilus (strain CCUG 57479 / KCTC 22604 / LW1)</name>
    <dbReference type="NCBI Taxonomy" id="1189612"/>
    <lineage>
        <taxon>Bacteria</taxon>
        <taxon>Pseudomonadati</taxon>
        <taxon>Bacteroidota</taxon>
        <taxon>Cytophagia</taxon>
        <taxon>Cytophagales</taxon>
        <taxon>Cyclobacteriaceae</taxon>
    </lineage>
</organism>
<proteinExistence type="predicted"/>
<keyword evidence="2" id="KW-1185">Reference proteome</keyword>
<evidence type="ECO:0000313" key="1">
    <source>
        <dbReference type="EMBL" id="EOZ96562.1"/>
    </source>
</evidence>
<evidence type="ECO:0000313" key="2">
    <source>
        <dbReference type="Proteomes" id="UP000006073"/>
    </source>
</evidence>
<dbReference type="EMBL" id="ALWO02000033">
    <property type="protein sequence ID" value="EOZ96562.1"/>
    <property type="molecule type" value="Genomic_DNA"/>
</dbReference>
<accession>S2DBM9</accession>
<reference evidence="1 2" key="1">
    <citation type="journal article" date="2013" name="Genome Announc.">
        <title>Draft Genome Sequence of Indibacter alkaliphilus Strain LW1T, Isolated from Lonar Lake, a Haloalkaline Lake in the Buldana District of Maharashtra, India.</title>
        <authorList>
            <person name="Singh A."/>
            <person name="Kumar Jangir P."/>
            <person name="Sharma R."/>
            <person name="Singh A."/>
            <person name="Kumar Pinnaka A."/>
            <person name="Shivaji S."/>
        </authorList>
    </citation>
    <scope>NUCLEOTIDE SEQUENCE [LARGE SCALE GENOMIC DNA]</scope>
    <source>
        <strain evidence="2">CCUG 57479 / KCTC 22604 / LW1</strain>
    </source>
</reference>
<dbReference type="STRING" id="1189612.A33Q_2332"/>
<name>S2DBM9_INDAL</name>
<gene>
    <name evidence="1" type="ORF">A33Q_2332</name>
</gene>